<feature type="domain" description="Cytosol aminopeptidase" evidence="9">
    <location>
        <begin position="161"/>
        <end position="465"/>
    </location>
</feature>
<evidence type="ECO:0000313" key="11">
    <source>
        <dbReference type="EMBL" id="MCE5173073.1"/>
    </source>
</evidence>
<gene>
    <name evidence="11" type="ORF">LQV63_27805</name>
</gene>
<evidence type="ECO:0000256" key="6">
    <source>
        <dbReference type="ARBA" id="ARBA00049972"/>
    </source>
</evidence>
<keyword evidence="12" id="KW-1185">Reference proteome</keyword>
<name>A0ABS8YML6_9BACL</name>
<dbReference type="Proteomes" id="UP001199916">
    <property type="component" value="Unassembled WGS sequence"/>
</dbReference>
<dbReference type="InterPro" id="IPR008283">
    <property type="entry name" value="Peptidase_M17_N"/>
</dbReference>
<proteinExistence type="inferred from homology"/>
<evidence type="ECO:0000256" key="7">
    <source>
        <dbReference type="ARBA" id="ARBA00050021"/>
    </source>
</evidence>
<keyword evidence="2 11" id="KW-0031">Aminopeptidase</keyword>
<dbReference type="PANTHER" id="PTHR11963:SF20">
    <property type="entry name" value="PEPTIDASE B"/>
    <property type="match status" value="1"/>
</dbReference>
<dbReference type="Gene3D" id="3.40.630.10">
    <property type="entry name" value="Zn peptidases"/>
    <property type="match status" value="1"/>
</dbReference>
<dbReference type="CDD" id="cd00433">
    <property type="entry name" value="Peptidase_M17"/>
    <property type="match status" value="1"/>
</dbReference>
<evidence type="ECO:0000259" key="9">
    <source>
        <dbReference type="Pfam" id="PF00883"/>
    </source>
</evidence>
<dbReference type="EMBL" id="JAJNBZ010000040">
    <property type="protein sequence ID" value="MCE5173073.1"/>
    <property type="molecule type" value="Genomic_DNA"/>
</dbReference>
<sequence>MMFQISKGEAAQVVIYPVFHEAAEAPFQSIQLLGHMGDRGAVTWFYGRQSEQHLLFVGLGSREKFELEHLREAAGNAVRAVEQHKLPIVAVSLEDCEGIANMEQAVTAWVEGWLLGAYVFDKFKAEKTVRHVQTVCLDLNQQYSWKDAISQGEVRAAGIKFARNLGNEPANHLRPRTLADRVIERFAGSDVQVKCYEGEQLAAQQMCGLVGVGQGSANPPVMIEIRYCTDPSKELIALVGKGITFDTGGISLKRDNDISDRRIDMGGAAAVIGAVDIIRNSGVKVNLVAIIAAAENIPDGNALLPGDVLQFPNGVSVQVGNTDSEGRLVLADALIHAHKLGAKEVIDMATLTYSCASALGSKFAGILGHEHTVSTIRNLSKVTGEKVWELPLADEYEGYLKSDYADICNISRVGEAGAITAALFLRKFVHPSMKWAHIDMSALKEVSATNGYAAAGATGYGARTLAEFVVERSKSA</sequence>
<evidence type="ECO:0000256" key="5">
    <source>
        <dbReference type="ARBA" id="ARBA00033172"/>
    </source>
</evidence>
<evidence type="ECO:0000256" key="4">
    <source>
        <dbReference type="ARBA" id="ARBA00022801"/>
    </source>
</evidence>
<comment type="similarity">
    <text evidence="1">Belongs to the peptidase M17 family.</text>
</comment>
<comment type="function">
    <text evidence="6">Presumably involved in the processing and regular turnover of intracellular proteins. Catalyzes the removal of unsubstituted N-terminal amino acids from various peptides.</text>
</comment>
<protein>
    <recommendedName>
        <fullName evidence="7">Probable cytosol aminopeptidase</fullName>
    </recommendedName>
    <alternativeName>
        <fullName evidence="8">Leucine aminopeptidase</fullName>
    </alternativeName>
    <alternativeName>
        <fullName evidence="5">Leucyl aminopeptidase</fullName>
    </alternativeName>
</protein>
<evidence type="ECO:0000256" key="8">
    <source>
        <dbReference type="ARBA" id="ARBA00050061"/>
    </source>
</evidence>
<dbReference type="Pfam" id="PF00883">
    <property type="entry name" value="Peptidase_M17"/>
    <property type="match status" value="1"/>
</dbReference>
<dbReference type="InterPro" id="IPR043472">
    <property type="entry name" value="Macro_dom-like"/>
</dbReference>
<keyword evidence="4" id="KW-0378">Hydrolase</keyword>
<dbReference type="GO" id="GO:0004177">
    <property type="term" value="F:aminopeptidase activity"/>
    <property type="evidence" value="ECO:0007669"/>
    <property type="project" value="UniProtKB-KW"/>
</dbReference>
<dbReference type="RefSeq" id="WP_233699088.1">
    <property type="nucleotide sequence ID" value="NZ_JAJNBZ010000040.1"/>
</dbReference>
<evidence type="ECO:0000313" key="12">
    <source>
        <dbReference type="Proteomes" id="UP001199916"/>
    </source>
</evidence>
<dbReference type="PANTHER" id="PTHR11963">
    <property type="entry name" value="LEUCINE AMINOPEPTIDASE-RELATED"/>
    <property type="match status" value="1"/>
</dbReference>
<accession>A0ABS8YML6</accession>
<evidence type="ECO:0000256" key="1">
    <source>
        <dbReference type="ARBA" id="ARBA00009528"/>
    </source>
</evidence>
<evidence type="ECO:0000256" key="3">
    <source>
        <dbReference type="ARBA" id="ARBA00022670"/>
    </source>
</evidence>
<dbReference type="InterPro" id="IPR011356">
    <property type="entry name" value="Leucine_aapep/pepB"/>
</dbReference>
<reference evidence="11 12" key="1">
    <citation type="submission" date="2021-11" db="EMBL/GenBank/DDBJ databases">
        <title>Draft genome sequence of Paenibacillus profundus YoMME, a new Gram-positive bacteria with exoelectrogenic properties.</title>
        <authorList>
            <person name="Hubenova Y."/>
            <person name="Hubenova E."/>
            <person name="Manasiev Y."/>
            <person name="Peykov S."/>
            <person name="Mitov M."/>
        </authorList>
    </citation>
    <scope>NUCLEOTIDE SEQUENCE [LARGE SCALE GENOMIC DNA]</scope>
    <source>
        <strain evidence="11 12">YoMME</strain>
    </source>
</reference>
<keyword evidence="3" id="KW-0645">Protease</keyword>
<comment type="caution">
    <text evidence="11">The sequence shown here is derived from an EMBL/GenBank/DDBJ whole genome shotgun (WGS) entry which is preliminary data.</text>
</comment>
<dbReference type="Pfam" id="PF02789">
    <property type="entry name" value="Peptidase_M17_N"/>
    <property type="match status" value="1"/>
</dbReference>
<dbReference type="SUPFAM" id="SSF53187">
    <property type="entry name" value="Zn-dependent exopeptidases"/>
    <property type="match status" value="1"/>
</dbReference>
<dbReference type="PRINTS" id="PR00481">
    <property type="entry name" value="LAMNOPPTDASE"/>
</dbReference>
<organism evidence="11 12">
    <name type="scientific">Paenibacillus profundus</name>
    <dbReference type="NCBI Taxonomy" id="1173085"/>
    <lineage>
        <taxon>Bacteria</taxon>
        <taxon>Bacillati</taxon>
        <taxon>Bacillota</taxon>
        <taxon>Bacilli</taxon>
        <taxon>Bacillales</taxon>
        <taxon>Paenibacillaceae</taxon>
        <taxon>Paenibacillus</taxon>
    </lineage>
</organism>
<dbReference type="InterPro" id="IPR000819">
    <property type="entry name" value="Peptidase_M17_C"/>
</dbReference>
<dbReference type="SUPFAM" id="SSF52949">
    <property type="entry name" value="Macro domain-like"/>
    <property type="match status" value="1"/>
</dbReference>
<feature type="domain" description="Peptidase M17 leucyl aminopeptidase N-terminal" evidence="10">
    <location>
        <begin position="36"/>
        <end position="127"/>
    </location>
</feature>
<evidence type="ECO:0000256" key="2">
    <source>
        <dbReference type="ARBA" id="ARBA00022438"/>
    </source>
</evidence>
<dbReference type="Gene3D" id="3.40.220.10">
    <property type="entry name" value="Leucine Aminopeptidase, subunit E, domain 1"/>
    <property type="match status" value="1"/>
</dbReference>
<evidence type="ECO:0000259" key="10">
    <source>
        <dbReference type="Pfam" id="PF02789"/>
    </source>
</evidence>